<evidence type="ECO:0000259" key="4">
    <source>
        <dbReference type="PROSITE" id="PS50987"/>
    </source>
</evidence>
<dbReference type="PRINTS" id="PR00778">
    <property type="entry name" value="HTHARSR"/>
</dbReference>
<evidence type="ECO:0000313" key="6">
    <source>
        <dbReference type="Proteomes" id="UP000621307"/>
    </source>
</evidence>
<feature type="domain" description="HTH arsR-type" evidence="4">
    <location>
        <begin position="4"/>
        <end position="98"/>
    </location>
</feature>
<dbReference type="InterPro" id="IPR051011">
    <property type="entry name" value="Metal_resp_trans_reg"/>
</dbReference>
<comment type="caution">
    <text evidence="5">The sequence shown here is derived from an EMBL/GenBank/DDBJ whole genome shotgun (WGS) entry which is preliminary data.</text>
</comment>
<keyword evidence="1" id="KW-0805">Transcription regulation</keyword>
<dbReference type="InterPro" id="IPR036388">
    <property type="entry name" value="WH-like_DNA-bd_sf"/>
</dbReference>
<sequence>MLESSPTTLAPVAEYFKVLSEVSRLQVLCALKSGAKNVTEIIEITQLKQANVSKHLQILAQTGIIKRQPQGVSVFYEIADPIIFELCELVCQRLALQLSEKSQQLKQLENSALGIKDGVTAQRG</sequence>
<organism evidence="5 6">
    <name type="scientific">Nostoc parmelioides FACHB-3921</name>
    <dbReference type="NCBI Taxonomy" id="2692909"/>
    <lineage>
        <taxon>Bacteria</taxon>
        <taxon>Bacillati</taxon>
        <taxon>Cyanobacteriota</taxon>
        <taxon>Cyanophyceae</taxon>
        <taxon>Nostocales</taxon>
        <taxon>Nostocaceae</taxon>
        <taxon>Nostoc</taxon>
    </lineage>
</organism>
<dbReference type="SMART" id="SM00418">
    <property type="entry name" value="HTH_ARSR"/>
    <property type="match status" value="1"/>
</dbReference>
<dbReference type="Pfam" id="PF01022">
    <property type="entry name" value="HTH_5"/>
    <property type="match status" value="1"/>
</dbReference>
<dbReference type="PANTHER" id="PTHR43132">
    <property type="entry name" value="ARSENICAL RESISTANCE OPERON REPRESSOR ARSR-RELATED"/>
    <property type="match status" value="1"/>
</dbReference>
<dbReference type="PROSITE" id="PS50987">
    <property type="entry name" value="HTH_ARSR_2"/>
    <property type="match status" value="1"/>
</dbReference>
<dbReference type="Proteomes" id="UP000621307">
    <property type="component" value="Unassembled WGS sequence"/>
</dbReference>
<name>A0ABR8BFS4_9NOSO</name>
<dbReference type="EMBL" id="JACJQL010000013">
    <property type="protein sequence ID" value="MBD2251887.1"/>
    <property type="molecule type" value="Genomic_DNA"/>
</dbReference>
<dbReference type="RefSeq" id="WP_190567525.1">
    <property type="nucleotide sequence ID" value="NZ_JACJQL010000013.1"/>
</dbReference>
<dbReference type="SUPFAM" id="SSF46785">
    <property type="entry name" value="Winged helix' DNA-binding domain"/>
    <property type="match status" value="1"/>
</dbReference>
<evidence type="ECO:0000256" key="3">
    <source>
        <dbReference type="ARBA" id="ARBA00023163"/>
    </source>
</evidence>
<accession>A0ABR8BFS4</accession>
<dbReference type="InterPro" id="IPR001845">
    <property type="entry name" value="HTH_ArsR_DNA-bd_dom"/>
</dbReference>
<dbReference type="Gene3D" id="1.10.10.10">
    <property type="entry name" value="Winged helix-like DNA-binding domain superfamily/Winged helix DNA-binding domain"/>
    <property type="match status" value="1"/>
</dbReference>
<keyword evidence="2" id="KW-0238">DNA-binding</keyword>
<reference evidence="5 6" key="1">
    <citation type="journal article" date="2020" name="ISME J.">
        <title>Comparative genomics reveals insights into cyanobacterial evolution and habitat adaptation.</title>
        <authorList>
            <person name="Chen M.Y."/>
            <person name="Teng W.K."/>
            <person name="Zhao L."/>
            <person name="Hu C.X."/>
            <person name="Zhou Y.K."/>
            <person name="Han B.P."/>
            <person name="Song L.R."/>
            <person name="Shu W.S."/>
        </authorList>
    </citation>
    <scope>NUCLEOTIDE SEQUENCE [LARGE SCALE GENOMIC DNA]</scope>
    <source>
        <strain evidence="5 6">FACHB-3921</strain>
    </source>
</reference>
<dbReference type="CDD" id="cd00090">
    <property type="entry name" value="HTH_ARSR"/>
    <property type="match status" value="1"/>
</dbReference>
<proteinExistence type="predicted"/>
<keyword evidence="6" id="KW-1185">Reference proteome</keyword>
<evidence type="ECO:0000256" key="2">
    <source>
        <dbReference type="ARBA" id="ARBA00023125"/>
    </source>
</evidence>
<evidence type="ECO:0000313" key="5">
    <source>
        <dbReference type="EMBL" id="MBD2251887.1"/>
    </source>
</evidence>
<protein>
    <submittedName>
        <fullName evidence="5">Helix-turn-helix transcriptional regulator</fullName>
    </submittedName>
</protein>
<dbReference type="PANTHER" id="PTHR43132:SF9">
    <property type="entry name" value="ARSR FAMILY TRANSCRIPTIONAL REGULATORY PROTEIN"/>
    <property type="match status" value="1"/>
</dbReference>
<dbReference type="InterPro" id="IPR036390">
    <property type="entry name" value="WH_DNA-bd_sf"/>
</dbReference>
<dbReference type="NCBIfam" id="NF033788">
    <property type="entry name" value="HTH_metalloreg"/>
    <property type="match status" value="1"/>
</dbReference>
<dbReference type="InterPro" id="IPR011991">
    <property type="entry name" value="ArsR-like_HTH"/>
</dbReference>
<keyword evidence="3" id="KW-0804">Transcription</keyword>
<evidence type="ECO:0000256" key="1">
    <source>
        <dbReference type="ARBA" id="ARBA00023015"/>
    </source>
</evidence>
<gene>
    <name evidence="5" type="ORF">H6G14_11320</name>
</gene>